<dbReference type="EMBL" id="QDDL01000005">
    <property type="protein sequence ID" value="PVZ68125.1"/>
    <property type="molecule type" value="Genomic_DNA"/>
</dbReference>
<organism evidence="1 2">
    <name type="scientific">Pelagibaculum spongiae</name>
    <dbReference type="NCBI Taxonomy" id="2080658"/>
    <lineage>
        <taxon>Bacteria</taxon>
        <taxon>Pseudomonadati</taxon>
        <taxon>Pseudomonadota</taxon>
        <taxon>Gammaproteobacteria</taxon>
        <taxon>Oceanospirillales</taxon>
        <taxon>Pelagibaculum</taxon>
    </lineage>
</organism>
<comment type="caution">
    <text evidence="1">The sequence shown here is derived from an EMBL/GenBank/DDBJ whole genome shotgun (WGS) entry which is preliminary data.</text>
</comment>
<evidence type="ECO:0000313" key="1">
    <source>
        <dbReference type="EMBL" id="PVZ68125.1"/>
    </source>
</evidence>
<proteinExistence type="predicted"/>
<sequence length="361" mass="40258">MSDLLIQAGPKAYRHIQQHGLRAKDIGAIIGASGAVKWLAIYGLDCAIFGQWLKNELTAEDKPIALYGTSIGAWKLAAAAQNDPVAAMTALAESYIDQSYAKGVTPAEIAANAIKMLDRFLPEQAVDEILQQPNLHYSLGTIRCHGLLGSDSVKKQLLGMIAGYLKNVVGYQALHSSMDRVIFHDQRYQPAFGSDYGFAHHHVKLTGDNFRQALLASGSIPCVLPGVANIKGAPKGVYRDGGLLDYHPALKFLDACDQRLVLYPHFYSHLTPCWFDKPLKHRRANGKVLDNVILLSPTKKFVEKLPYSKIPDRQDFRHFQGRDDQRKAYWREAMEASKRLGSAFLELQQESDILRYIKLID</sequence>
<dbReference type="Proteomes" id="UP000244906">
    <property type="component" value="Unassembled WGS sequence"/>
</dbReference>
<dbReference type="InterPro" id="IPR016035">
    <property type="entry name" value="Acyl_Trfase/lysoPLipase"/>
</dbReference>
<keyword evidence="2" id="KW-1185">Reference proteome</keyword>
<name>A0A2V1GYR1_9GAMM</name>
<accession>A0A2V1GYR1</accession>
<dbReference type="SUPFAM" id="SSF52151">
    <property type="entry name" value="FabD/lysophospholipase-like"/>
    <property type="match status" value="1"/>
</dbReference>
<evidence type="ECO:0008006" key="3">
    <source>
        <dbReference type="Google" id="ProtNLM"/>
    </source>
</evidence>
<evidence type="ECO:0000313" key="2">
    <source>
        <dbReference type="Proteomes" id="UP000244906"/>
    </source>
</evidence>
<dbReference type="OrthoDB" id="8586159at2"/>
<protein>
    <recommendedName>
        <fullName evidence="3">PNPLA domain-containing protein</fullName>
    </recommendedName>
</protein>
<reference evidence="1 2" key="1">
    <citation type="submission" date="2018-04" db="EMBL/GenBank/DDBJ databases">
        <title>Thalassorhabdus spongiae gen. nov., sp. nov., isolated from a marine sponge in South-West Iceland.</title>
        <authorList>
            <person name="Knobloch S."/>
            <person name="Daussin A."/>
            <person name="Johannsson R."/>
            <person name="Marteinsson V.T."/>
        </authorList>
    </citation>
    <scope>NUCLEOTIDE SEQUENCE [LARGE SCALE GENOMIC DNA]</scope>
    <source>
        <strain evidence="1 2">Hp12</strain>
    </source>
</reference>
<dbReference type="AlphaFoldDB" id="A0A2V1GYR1"/>
<dbReference type="RefSeq" id="WP_116687454.1">
    <property type="nucleotide sequence ID" value="NZ_CAWNYD010000005.1"/>
</dbReference>
<gene>
    <name evidence="1" type="ORF">DC094_12525</name>
</gene>